<dbReference type="Proteomes" id="UP000292702">
    <property type="component" value="Unassembled WGS sequence"/>
</dbReference>
<dbReference type="AlphaFoldDB" id="A0A4R0RBU6"/>
<feature type="compositionally biased region" description="Low complexity" evidence="1">
    <location>
        <begin position="246"/>
        <end position="255"/>
    </location>
</feature>
<dbReference type="STRING" id="92696.A0A4R0RBU6"/>
<dbReference type="EMBL" id="RWJN01000690">
    <property type="protein sequence ID" value="TCD59964.1"/>
    <property type="molecule type" value="Genomic_DNA"/>
</dbReference>
<dbReference type="OrthoDB" id="2642524at2759"/>
<feature type="transmembrane region" description="Helical" evidence="2">
    <location>
        <begin position="347"/>
        <end position="367"/>
    </location>
</feature>
<sequence>MRPELEAADPFQPWYLTVVRTQGIQFIRAEKSCRPIVSVKIINAGHTDGTHEVLLGPDGRSVNLKSPFVLREVDLDTYLDIAVEHKPAGKNKKRRHLIGTAYVSVGELLKRQARAGAADVDLKLTCPPPQKRSPTIGGSRQLGCASITVRLRCPVPVASSSVSVTAVESPVSSGLEDEVLSEGVMSDVSVSIHKDYFFQPNDGPTPTIMLITKPEDPSHTIRRRKKKPKIRGYTVNTDDEDDHGALLSSPESLSYPPSPTHSPSFDIIWDKDEVTFTDGVGVVLSPSEDWIAPRVLPRFIDQVSLAGSMSLSAAETLLDWIAPYRELTQAEEDQEYEKVLGKMLTEWYVVGGSLLAVIAVDAAVFGFSSDDTIFAVDGIAKRSVVIGSIAAGIGLAIDVWFIIKYSGADGRKFQRAALDVYNTYFFFCLTCRFPTLCLLVAACALMVFLLAVAYVAWPDAVLVMSVIAGMLMTLQYLVYGFHRAGNVVVWVVRWRYTGGGGGIGGRAGRGGDAEVVDAGYTEELDGGVDAGAGYERDGHHRARFRFRFL</sequence>
<keyword evidence="2" id="KW-0812">Transmembrane</keyword>
<proteinExistence type="predicted"/>
<evidence type="ECO:0000256" key="2">
    <source>
        <dbReference type="SAM" id="Phobius"/>
    </source>
</evidence>
<protein>
    <submittedName>
        <fullName evidence="3">Uncharacterized protein</fullName>
    </submittedName>
</protein>
<evidence type="ECO:0000256" key="1">
    <source>
        <dbReference type="SAM" id="MobiDB-lite"/>
    </source>
</evidence>
<organism evidence="3 4">
    <name type="scientific">Steccherinum ochraceum</name>
    <dbReference type="NCBI Taxonomy" id="92696"/>
    <lineage>
        <taxon>Eukaryota</taxon>
        <taxon>Fungi</taxon>
        <taxon>Dikarya</taxon>
        <taxon>Basidiomycota</taxon>
        <taxon>Agaricomycotina</taxon>
        <taxon>Agaricomycetes</taxon>
        <taxon>Polyporales</taxon>
        <taxon>Steccherinaceae</taxon>
        <taxon>Steccherinum</taxon>
    </lineage>
</organism>
<name>A0A4R0RBU6_9APHY</name>
<feature type="transmembrane region" description="Helical" evidence="2">
    <location>
        <begin position="424"/>
        <end position="454"/>
    </location>
</feature>
<comment type="caution">
    <text evidence="3">The sequence shown here is derived from an EMBL/GenBank/DDBJ whole genome shotgun (WGS) entry which is preliminary data.</text>
</comment>
<evidence type="ECO:0000313" key="4">
    <source>
        <dbReference type="Proteomes" id="UP000292702"/>
    </source>
</evidence>
<keyword evidence="2" id="KW-1133">Transmembrane helix</keyword>
<gene>
    <name evidence="3" type="ORF">EIP91_011005</name>
</gene>
<reference evidence="3 4" key="1">
    <citation type="submission" date="2018-11" db="EMBL/GenBank/DDBJ databases">
        <title>Genome assembly of Steccherinum ochraceum LE-BIN_3174, the white-rot fungus of the Steccherinaceae family (The Residual Polyporoid clade, Polyporales, Basidiomycota).</title>
        <authorList>
            <person name="Fedorova T.V."/>
            <person name="Glazunova O.A."/>
            <person name="Landesman E.O."/>
            <person name="Moiseenko K.V."/>
            <person name="Psurtseva N.V."/>
            <person name="Savinova O.S."/>
            <person name="Shakhova N.V."/>
            <person name="Tyazhelova T.V."/>
            <person name="Vasina D.V."/>
        </authorList>
    </citation>
    <scope>NUCLEOTIDE SEQUENCE [LARGE SCALE GENOMIC DNA]</scope>
    <source>
        <strain evidence="3 4">LE-BIN_3174</strain>
    </source>
</reference>
<evidence type="ECO:0000313" key="3">
    <source>
        <dbReference type="EMBL" id="TCD59964.1"/>
    </source>
</evidence>
<keyword evidence="4" id="KW-1185">Reference proteome</keyword>
<feature type="compositionally biased region" description="Basic residues" evidence="1">
    <location>
        <begin position="220"/>
        <end position="230"/>
    </location>
</feature>
<feature type="region of interest" description="Disordered" evidence="1">
    <location>
        <begin position="210"/>
        <end position="259"/>
    </location>
</feature>
<keyword evidence="2" id="KW-0472">Membrane</keyword>
<feature type="transmembrane region" description="Helical" evidence="2">
    <location>
        <begin position="460"/>
        <end position="479"/>
    </location>
</feature>
<feature type="transmembrane region" description="Helical" evidence="2">
    <location>
        <begin position="379"/>
        <end position="403"/>
    </location>
</feature>
<accession>A0A4R0RBU6</accession>